<dbReference type="OrthoDB" id="128924at2759"/>
<dbReference type="GO" id="GO:1903754">
    <property type="term" value="C:cortical microtubule plus-end"/>
    <property type="evidence" value="ECO:0007669"/>
    <property type="project" value="EnsemblPlants"/>
</dbReference>
<feature type="coiled-coil region" evidence="3">
    <location>
        <begin position="392"/>
        <end position="534"/>
    </location>
</feature>
<dbReference type="FunCoup" id="A0A7N2RC50">
    <property type="interactions" value="546"/>
</dbReference>
<evidence type="ECO:0000313" key="6">
    <source>
        <dbReference type="Proteomes" id="UP000594261"/>
    </source>
</evidence>
<reference evidence="5 6" key="1">
    <citation type="journal article" date="2016" name="G3 (Bethesda)">
        <title>First Draft Assembly and Annotation of the Genome of a California Endemic Oak Quercus lobata Nee (Fagaceae).</title>
        <authorList>
            <person name="Sork V.L."/>
            <person name="Fitz-Gibbon S.T."/>
            <person name="Puiu D."/>
            <person name="Crepeau M."/>
            <person name="Gugger P.F."/>
            <person name="Sherman R."/>
            <person name="Stevens K."/>
            <person name="Langley C.H."/>
            <person name="Pellegrini M."/>
            <person name="Salzberg S.L."/>
        </authorList>
    </citation>
    <scope>NUCLEOTIDE SEQUENCE [LARGE SCALE GENOMIC DNA]</scope>
    <source>
        <strain evidence="5 6">cv. SW786</strain>
    </source>
</reference>
<dbReference type="AlphaFoldDB" id="A0A7N2RC50"/>
<proteinExistence type="inferred from homology"/>
<dbReference type="Pfam" id="PF05911">
    <property type="entry name" value="FPP"/>
    <property type="match status" value="3"/>
</dbReference>
<comment type="similarity">
    <text evidence="1">Belongs to the FPP family.</text>
</comment>
<dbReference type="GO" id="GO:0030674">
    <property type="term" value="F:protein-macromolecule adaptor activity"/>
    <property type="evidence" value="ECO:0007669"/>
    <property type="project" value="EnsemblPlants"/>
</dbReference>
<keyword evidence="6" id="KW-1185">Reference proteome</keyword>
<sequence>MDRRSWLWRRKSSEKSPGETESSGSLSSHSERFSDEQAYPAQSTQSPEVTSKFAIVDEEANDSVKTLTEKLSAALLNISAKDDLVKQHAKVAEEAVSGWEKSENEVLALKQQLEAANKKNSALEDRVGHLDGALKECVRQLRQCREDQDNKITEVVVKKTHEWESTKSELDRQLSELQAQLQAAKVEAAASIDSDLRRKLEAVEKENSALKLDLLSRAEEIELRIMERDLSTQAAETASKQHLESIKKVAKLEAECRRLKATARRAFPANDHKSFTVSSFCVESFTDSQSDSGERLLAVETDMRKMSRLEPNYCESSRSDSWASALITELDQHKNEKAPGRSLTVSSVEINLMDDFLEMERLAALPDTKSGSRSLEKGPALDQANAAESPMKAELEAMINRTAELEEKLENLEAEKVEFQIVLTECQKQLETSRSQLKEAEVRLVELQTQLALVNELKLAADQEVKVTQTKWEMAESQLRVVEAEVKTLHLKVGSLEEEVEKEHASSAANVVKYQKLEDELLRMKREAELHRKAELQSLTNTNGELKMKQEKELAAAASKFAECQKTIASLGQQLKSLATLEEFLIDSEKPLELTSEGIQGPKNSREPLKLQISNLNLPKRDSDSMKIVSDGSSLSKNSYESESSLSPNPSNASEKNRNGFGKFFPRNKSVTRNENL</sequence>
<feature type="compositionally biased region" description="Low complexity" evidence="4">
    <location>
        <begin position="19"/>
        <end position="28"/>
    </location>
</feature>
<dbReference type="GO" id="GO:0060178">
    <property type="term" value="P:regulation of exocyst localization"/>
    <property type="evidence" value="ECO:0007669"/>
    <property type="project" value="EnsemblPlants"/>
</dbReference>
<dbReference type="RefSeq" id="XP_030938618.1">
    <property type="nucleotide sequence ID" value="XM_031082758.1"/>
</dbReference>
<dbReference type="InterPro" id="IPR008587">
    <property type="entry name" value="FPP_plant"/>
</dbReference>
<evidence type="ECO:0008006" key="7">
    <source>
        <dbReference type="Google" id="ProtNLM"/>
    </source>
</evidence>
<feature type="compositionally biased region" description="Polar residues" evidence="4">
    <location>
        <begin position="40"/>
        <end position="49"/>
    </location>
</feature>
<reference evidence="5" key="2">
    <citation type="submission" date="2021-01" db="UniProtKB">
        <authorList>
            <consortium name="EnsemblPlants"/>
        </authorList>
    </citation>
    <scope>IDENTIFICATION</scope>
</reference>
<dbReference type="GO" id="GO:0031410">
    <property type="term" value="C:cytoplasmic vesicle"/>
    <property type="evidence" value="ECO:0007669"/>
    <property type="project" value="EnsemblPlants"/>
</dbReference>
<feature type="coiled-coil region" evidence="3">
    <location>
        <begin position="99"/>
        <end position="126"/>
    </location>
</feature>
<dbReference type="OMA" id="PANDHKS"/>
<evidence type="ECO:0000256" key="2">
    <source>
        <dbReference type="ARBA" id="ARBA00023054"/>
    </source>
</evidence>
<dbReference type="EnsemblPlants" id="QL10p040142:mrna">
    <property type="protein sequence ID" value="QL10p040142:mrna"/>
    <property type="gene ID" value="QL10p040142"/>
</dbReference>
<feature type="compositionally biased region" description="Basic and acidic residues" evidence="4">
    <location>
        <begin position="1"/>
        <end position="18"/>
    </location>
</feature>
<evidence type="ECO:0000256" key="3">
    <source>
        <dbReference type="SAM" id="Coils"/>
    </source>
</evidence>
<dbReference type="RefSeq" id="XP_030938616.1">
    <property type="nucleotide sequence ID" value="XM_031082756.1"/>
</dbReference>
<dbReference type="GeneID" id="115963666"/>
<feature type="coiled-coil region" evidence="3">
    <location>
        <begin position="160"/>
        <end position="213"/>
    </location>
</feature>
<dbReference type="PANTHER" id="PTHR31580:SF49">
    <property type="entry name" value="FILAMENT-LIKE PLANT PROTEIN 3"/>
    <property type="match status" value="1"/>
</dbReference>
<protein>
    <recommendedName>
        <fullName evidence="7">Filament-like plant protein</fullName>
    </recommendedName>
</protein>
<feature type="region of interest" description="Disordered" evidence="4">
    <location>
        <begin position="1"/>
        <end position="50"/>
    </location>
</feature>
<dbReference type="InParanoid" id="A0A7N2RC50"/>
<dbReference type="Gramene" id="QL10p040142:mrna">
    <property type="protein sequence ID" value="QL10p040142:mrna"/>
    <property type="gene ID" value="QL10p040142"/>
</dbReference>
<evidence type="ECO:0000313" key="5">
    <source>
        <dbReference type="EnsemblPlants" id="QL10p040142:mrna"/>
    </source>
</evidence>
<feature type="region of interest" description="Disordered" evidence="4">
    <location>
        <begin position="621"/>
        <end position="677"/>
    </location>
</feature>
<dbReference type="PANTHER" id="PTHR31580">
    <property type="entry name" value="FILAMENT-LIKE PLANT PROTEIN 4"/>
    <property type="match status" value="1"/>
</dbReference>
<keyword evidence="2 3" id="KW-0175">Coiled coil</keyword>
<feature type="compositionally biased region" description="Low complexity" evidence="4">
    <location>
        <begin position="633"/>
        <end position="654"/>
    </location>
</feature>
<dbReference type="EMBL" id="LRBV02000010">
    <property type="status" value="NOT_ANNOTATED_CDS"/>
    <property type="molecule type" value="Genomic_DNA"/>
</dbReference>
<dbReference type="KEGG" id="qlo:115963666"/>
<dbReference type="Proteomes" id="UP000594261">
    <property type="component" value="Chromosome 10"/>
</dbReference>
<gene>
    <name evidence="5" type="primary">LOC115963666</name>
</gene>
<feature type="region of interest" description="Disordered" evidence="4">
    <location>
        <begin position="367"/>
        <end position="389"/>
    </location>
</feature>
<evidence type="ECO:0000256" key="1">
    <source>
        <dbReference type="ARBA" id="ARBA00005921"/>
    </source>
</evidence>
<accession>A0A7N2RC50</accession>
<organism evidence="5 6">
    <name type="scientific">Quercus lobata</name>
    <name type="common">Valley oak</name>
    <dbReference type="NCBI Taxonomy" id="97700"/>
    <lineage>
        <taxon>Eukaryota</taxon>
        <taxon>Viridiplantae</taxon>
        <taxon>Streptophyta</taxon>
        <taxon>Embryophyta</taxon>
        <taxon>Tracheophyta</taxon>
        <taxon>Spermatophyta</taxon>
        <taxon>Magnoliopsida</taxon>
        <taxon>eudicotyledons</taxon>
        <taxon>Gunneridae</taxon>
        <taxon>Pentapetalae</taxon>
        <taxon>rosids</taxon>
        <taxon>fabids</taxon>
        <taxon>Fagales</taxon>
        <taxon>Fagaceae</taxon>
        <taxon>Quercus</taxon>
    </lineage>
</organism>
<name>A0A7N2RC50_QUELO</name>
<evidence type="ECO:0000256" key="4">
    <source>
        <dbReference type="SAM" id="MobiDB-lite"/>
    </source>
</evidence>
<dbReference type="RefSeq" id="XP_030938617.1">
    <property type="nucleotide sequence ID" value="XM_031082757.1"/>
</dbReference>